<keyword evidence="6 15" id="KW-1133">Transmembrane helix</keyword>
<keyword evidence="5 13" id="KW-0812">Transmembrane</keyword>
<evidence type="ECO:0000256" key="5">
    <source>
        <dbReference type="ARBA" id="ARBA00022692"/>
    </source>
</evidence>
<dbReference type="PANTHER" id="PTHR11690">
    <property type="entry name" value="AMILORIDE-SENSITIVE SODIUM CHANNEL-RELATED"/>
    <property type="match status" value="1"/>
</dbReference>
<evidence type="ECO:0000256" key="2">
    <source>
        <dbReference type="ARBA" id="ARBA00007193"/>
    </source>
</evidence>
<keyword evidence="12 13" id="KW-0407">Ion channel</keyword>
<dbReference type="Proteomes" id="UP000492821">
    <property type="component" value="Unassembled WGS sequence"/>
</dbReference>
<dbReference type="InterPro" id="IPR001873">
    <property type="entry name" value="ENaC"/>
</dbReference>
<protein>
    <submittedName>
        <fullName evidence="17">Amiloride-sensitive sodium channel</fullName>
    </submittedName>
</protein>
<accession>A0A7E4VYW6</accession>
<sequence length="691" mass="78046">MGRPSQTSANSIRRSLEDNTIDTESVVRHERVYLHIHDHEAREFSGLTTYHGMVRIYNSTTWPSRIFWCCVVCSCVSLFMIHCGMLLYGYHQKPTLTQVTVFVPQEGILMPHVTVCPTTNIVKEKLQGWNMSSDVEAYLLRSFNTDINIRSDVIHRQHAAFERYKSQYFTKTGQNFSLLNFFHAVGPKCKDIIKACFWEGLAIDDCCANAESVFTDYGYCVRLPNSMNAPRKQWFSGTHYGLELIIDTMASDIINDDYSENFELLDVGAKVAIHRIADIPPLGFGALSVPPGMKMYVGMKLSNITLLPKNDWGMCQSTWDPKIHGEIRLQTPYTATHCELNCHINAMIKHCGCVAAHMSSHADKEVVCDPLAVHKCEQSFNATQEATNCDCDMECQRELYDTQISYGNFIIRRFESANYGLRSEAEITYAKENYASIVLYMREVLIEKHDQQRQMQTADLLSNIAGSMGLFLGMSTVTLLEVFIFLFKSVWGTVNTQRQRQFVKAVIEEQKGAEEDQELIVVEEPSDPEDDEPDSINPEGSDAGSQQSRRQSKAHIAILQHRRPSNFVSSLALRRLSARPDRQGSTGVPQFLTIDLGNRRRDSTAGDGGHNRRLSFSRSATARKPSFQYLGSAMDQSFAQPRRSLQPSAIDMQNLLEANSDGNRSRRASVVMAPRNPSHLGRKMSYTTSII</sequence>
<name>A0A7E4VYW6_PANRE</name>
<proteinExistence type="inferred from homology"/>
<keyword evidence="11 13" id="KW-0739">Sodium transport</keyword>
<evidence type="ECO:0000256" key="12">
    <source>
        <dbReference type="ARBA" id="ARBA00023303"/>
    </source>
</evidence>
<feature type="compositionally biased region" description="Acidic residues" evidence="14">
    <location>
        <begin position="524"/>
        <end position="534"/>
    </location>
</feature>
<evidence type="ECO:0000256" key="13">
    <source>
        <dbReference type="RuleBase" id="RU000679"/>
    </source>
</evidence>
<dbReference type="GO" id="GO:0015280">
    <property type="term" value="F:ligand-gated sodium channel activity"/>
    <property type="evidence" value="ECO:0007669"/>
    <property type="project" value="TreeGrafter"/>
</dbReference>
<evidence type="ECO:0000256" key="14">
    <source>
        <dbReference type="SAM" id="MobiDB-lite"/>
    </source>
</evidence>
<comment type="similarity">
    <text evidence="2 13">Belongs to the amiloride-sensitive sodium channel (TC 1.A.6) family.</text>
</comment>
<evidence type="ECO:0000256" key="4">
    <source>
        <dbReference type="ARBA" id="ARBA00022461"/>
    </source>
</evidence>
<evidence type="ECO:0000256" key="1">
    <source>
        <dbReference type="ARBA" id="ARBA00004141"/>
    </source>
</evidence>
<evidence type="ECO:0000256" key="10">
    <source>
        <dbReference type="ARBA" id="ARBA00023180"/>
    </source>
</evidence>
<feature type="region of interest" description="Disordered" evidence="14">
    <location>
        <begin position="578"/>
        <end position="620"/>
    </location>
</feature>
<evidence type="ECO:0000256" key="7">
    <source>
        <dbReference type="ARBA" id="ARBA00023053"/>
    </source>
</evidence>
<comment type="subcellular location">
    <subcellularLocation>
        <location evidence="1">Membrane</location>
        <topology evidence="1">Multi-pass membrane protein</topology>
    </subcellularLocation>
</comment>
<organism evidence="16 17">
    <name type="scientific">Panagrellus redivivus</name>
    <name type="common">Microworm</name>
    <dbReference type="NCBI Taxonomy" id="6233"/>
    <lineage>
        <taxon>Eukaryota</taxon>
        <taxon>Metazoa</taxon>
        <taxon>Ecdysozoa</taxon>
        <taxon>Nematoda</taxon>
        <taxon>Chromadorea</taxon>
        <taxon>Rhabditida</taxon>
        <taxon>Tylenchina</taxon>
        <taxon>Panagrolaimomorpha</taxon>
        <taxon>Panagrolaimoidea</taxon>
        <taxon>Panagrolaimidae</taxon>
        <taxon>Panagrellus</taxon>
    </lineage>
</organism>
<evidence type="ECO:0000313" key="17">
    <source>
        <dbReference type="WBParaSite" id="Pan_g4073.t1"/>
    </source>
</evidence>
<keyword evidence="3 13" id="KW-0813">Transport</keyword>
<reference evidence="17" key="2">
    <citation type="submission" date="2020-10" db="UniProtKB">
        <authorList>
            <consortium name="WormBaseParasite"/>
        </authorList>
    </citation>
    <scope>IDENTIFICATION</scope>
</reference>
<keyword evidence="4 13" id="KW-0894">Sodium channel</keyword>
<dbReference type="Gene3D" id="2.60.470.10">
    <property type="entry name" value="Acid-sensing ion channels like domains"/>
    <property type="match status" value="1"/>
</dbReference>
<keyword evidence="8 13" id="KW-0406">Ion transport</keyword>
<feature type="transmembrane region" description="Helical" evidence="15">
    <location>
        <begin position="66"/>
        <end position="90"/>
    </location>
</feature>
<evidence type="ECO:0000256" key="3">
    <source>
        <dbReference type="ARBA" id="ARBA00022448"/>
    </source>
</evidence>
<dbReference type="AlphaFoldDB" id="A0A7E4VYW6"/>
<dbReference type="GO" id="GO:0005886">
    <property type="term" value="C:plasma membrane"/>
    <property type="evidence" value="ECO:0007669"/>
    <property type="project" value="TreeGrafter"/>
</dbReference>
<keyword evidence="7" id="KW-0915">Sodium</keyword>
<evidence type="ECO:0000313" key="16">
    <source>
        <dbReference type="Proteomes" id="UP000492821"/>
    </source>
</evidence>
<feature type="transmembrane region" description="Helical" evidence="15">
    <location>
        <begin position="464"/>
        <end position="487"/>
    </location>
</feature>
<keyword evidence="16" id="KW-1185">Reference proteome</keyword>
<evidence type="ECO:0000256" key="9">
    <source>
        <dbReference type="ARBA" id="ARBA00023136"/>
    </source>
</evidence>
<reference evidence="16" key="1">
    <citation type="journal article" date="2013" name="Genetics">
        <title>The draft genome and transcriptome of Panagrellus redivivus are shaped by the harsh demands of a free-living lifestyle.</title>
        <authorList>
            <person name="Srinivasan J."/>
            <person name="Dillman A.R."/>
            <person name="Macchietto M.G."/>
            <person name="Heikkinen L."/>
            <person name="Lakso M."/>
            <person name="Fracchia K.M."/>
            <person name="Antoshechkin I."/>
            <person name="Mortazavi A."/>
            <person name="Wong G."/>
            <person name="Sternberg P.W."/>
        </authorList>
    </citation>
    <scope>NUCLEOTIDE SEQUENCE [LARGE SCALE GENOMIC DNA]</scope>
    <source>
        <strain evidence="16">MT8872</strain>
    </source>
</reference>
<dbReference type="WBParaSite" id="Pan_g4073.t1">
    <property type="protein sequence ID" value="Pan_g4073.t1"/>
    <property type="gene ID" value="Pan_g4073"/>
</dbReference>
<evidence type="ECO:0000256" key="11">
    <source>
        <dbReference type="ARBA" id="ARBA00023201"/>
    </source>
</evidence>
<keyword evidence="10" id="KW-0325">Glycoprotein</keyword>
<feature type="region of interest" description="Disordered" evidence="14">
    <location>
        <begin position="516"/>
        <end position="554"/>
    </location>
</feature>
<dbReference type="Gene3D" id="1.10.287.770">
    <property type="entry name" value="YojJ-like"/>
    <property type="match status" value="1"/>
</dbReference>
<evidence type="ECO:0000256" key="15">
    <source>
        <dbReference type="SAM" id="Phobius"/>
    </source>
</evidence>
<dbReference type="Pfam" id="PF00858">
    <property type="entry name" value="ASC"/>
    <property type="match status" value="1"/>
</dbReference>
<evidence type="ECO:0000256" key="6">
    <source>
        <dbReference type="ARBA" id="ARBA00022989"/>
    </source>
</evidence>
<dbReference type="PANTHER" id="PTHR11690:SF120">
    <property type="entry name" value="FLR-1"/>
    <property type="match status" value="1"/>
</dbReference>
<evidence type="ECO:0000256" key="8">
    <source>
        <dbReference type="ARBA" id="ARBA00023065"/>
    </source>
</evidence>
<keyword evidence="9 15" id="KW-0472">Membrane</keyword>